<dbReference type="AlphaFoldDB" id="A0A1N6JCT7"/>
<evidence type="ECO:0000256" key="1">
    <source>
        <dbReference type="SAM" id="SignalP"/>
    </source>
</evidence>
<dbReference type="STRING" id="536979.SAMN04488055_3871"/>
<keyword evidence="2" id="KW-0645">Protease</keyword>
<feature type="signal peptide" evidence="1">
    <location>
        <begin position="1"/>
        <end position="18"/>
    </location>
</feature>
<dbReference type="Gene3D" id="2.60.40.1120">
    <property type="entry name" value="Carboxypeptidase-like, regulatory domain"/>
    <property type="match status" value="1"/>
</dbReference>
<name>A0A1N6JCT7_9BACT</name>
<sequence>MKLFISLLCTMLAFSSMAQQLPRQTIKGLVTDRNTHQPLPGVTVAITTTSAGTATDEKGAFRIPGIPVGRHNIKVTLMGYEAAILNNVEVNAGKETVLEIALTETVLHLSDVTITGRNKQQAINPLAQISARQLSMEEGMRYAGTRNDPARMAQNFAGVSGSNDASNDIIVRGNSSAGVLWRMEGVDIPNPNHFSTLGATSGPVTILNTNTLRNSDFLTGAFPAPYGNALAGAFDLRLRNGNSDKYEFLAQIGFNGFEAAAEGPIGKPGKASFLLDYRYSLLAAVQALGVKFGTGSTVPYYQDLNMKIHLPTKNAGTFNIFALGGLSKIHFNSGDDTTGLYGDGERDAHYRSNTGVLGITHSYNFSANTFGRAYAAVSLAQNTADEFLVENEVITEPAVVLDYKLTRGSVGYQLDHRFSARNQLSGGVSGELMNLRLHQQLIKDGDSVLRTYVNTNRSTGFVKGWLNWQHRFSNTLIANAGVYAQYFLLNNSFSIEPRFNLKYQAFSLGLGLHSQLQPMEIYFYETNGQLSNKGLGTTRSLHLVLGYNKDLGGKLRFKTEVYYQHLFDAPVERMPSTFSLLNNGALYGFANKEHLINDGIGRNYGAELTLEKFLQKGFYFLFTQSVFSSRYQGSDKVWRNTAFNTQYVSNFLVGKEWTIKPGFNIGADSKLSYSGGQWYTPFDVPATIAKGYAIYQEDKAFSERNRNYFRWDLKCSFTWESGSTTHKFYIDLQNLTGRKNIFTRRIKPASGTITEVNQMGFFPNVNYQFIF</sequence>
<reference evidence="2 3" key="1">
    <citation type="submission" date="2016-11" db="EMBL/GenBank/DDBJ databases">
        <authorList>
            <person name="Jaros S."/>
            <person name="Januszkiewicz K."/>
            <person name="Wedrychowicz H."/>
        </authorList>
    </citation>
    <scope>NUCLEOTIDE SEQUENCE [LARGE SCALE GENOMIC DNA]</scope>
    <source>
        <strain evidence="2 3">DSM 24787</strain>
    </source>
</reference>
<gene>
    <name evidence="2" type="ORF">SAMN04488055_3871</name>
</gene>
<dbReference type="EMBL" id="FSRA01000002">
    <property type="protein sequence ID" value="SIO42100.1"/>
    <property type="molecule type" value="Genomic_DNA"/>
</dbReference>
<dbReference type="SUPFAM" id="SSF56935">
    <property type="entry name" value="Porins"/>
    <property type="match status" value="1"/>
</dbReference>
<dbReference type="Gene3D" id="2.170.130.10">
    <property type="entry name" value="TonB-dependent receptor, plug domain"/>
    <property type="match status" value="1"/>
</dbReference>
<organism evidence="2 3">
    <name type="scientific">Chitinophaga niabensis</name>
    <dbReference type="NCBI Taxonomy" id="536979"/>
    <lineage>
        <taxon>Bacteria</taxon>
        <taxon>Pseudomonadati</taxon>
        <taxon>Bacteroidota</taxon>
        <taxon>Chitinophagia</taxon>
        <taxon>Chitinophagales</taxon>
        <taxon>Chitinophagaceae</taxon>
        <taxon>Chitinophaga</taxon>
    </lineage>
</organism>
<dbReference type="RefSeq" id="WP_074241110.1">
    <property type="nucleotide sequence ID" value="NZ_FSRA01000002.1"/>
</dbReference>
<dbReference type="Pfam" id="PF13620">
    <property type="entry name" value="CarboxypepD_reg"/>
    <property type="match status" value="1"/>
</dbReference>
<feature type="chain" id="PRO_5012048732" evidence="1">
    <location>
        <begin position="19"/>
        <end position="771"/>
    </location>
</feature>
<dbReference type="OrthoDB" id="9804995at2"/>
<keyword evidence="2" id="KW-0378">Hydrolase</keyword>
<evidence type="ECO:0000313" key="2">
    <source>
        <dbReference type="EMBL" id="SIO42100.1"/>
    </source>
</evidence>
<dbReference type="SUPFAM" id="SSF49464">
    <property type="entry name" value="Carboxypeptidase regulatory domain-like"/>
    <property type="match status" value="1"/>
</dbReference>
<proteinExistence type="predicted"/>
<keyword evidence="2" id="KW-0121">Carboxypeptidase</keyword>
<accession>A0A1N6JCT7</accession>
<dbReference type="Proteomes" id="UP000185003">
    <property type="component" value="Unassembled WGS sequence"/>
</dbReference>
<dbReference type="GO" id="GO:0004180">
    <property type="term" value="F:carboxypeptidase activity"/>
    <property type="evidence" value="ECO:0007669"/>
    <property type="project" value="UniProtKB-KW"/>
</dbReference>
<evidence type="ECO:0000313" key="3">
    <source>
        <dbReference type="Proteomes" id="UP000185003"/>
    </source>
</evidence>
<keyword evidence="3" id="KW-1185">Reference proteome</keyword>
<keyword evidence="1" id="KW-0732">Signal</keyword>
<dbReference type="InterPro" id="IPR008969">
    <property type="entry name" value="CarboxyPept-like_regulatory"/>
</dbReference>
<protein>
    <submittedName>
        <fullName evidence="2">Carboxypeptidase regulatory-like domain-containing protein</fullName>
    </submittedName>
</protein>
<dbReference type="InterPro" id="IPR037066">
    <property type="entry name" value="Plug_dom_sf"/>
</dbReference>